<evidence type="ECO:0000256" key="4">
    <source>
        <dbReference type="ARBA" id="ARBA00022777"/>
    </source>
</evidence>
<evidence type="ECO:0000256" key="1">
    <source>
        <dbReference type="ARBA" id="ARBA00022679"/>
    </source>
</evidence>
<dbReference type="CDD" id="cd01174">
    <property type="entry name" value="ribokinase"/>
    <property type="match status" value="1"/>
</dbReference>
<dbReference type="InterPro" id="IPR002139">
    <property type="entry name" value="Ribo/fructo_kinase"/>
</dbReference>
<name>A0A4R1L2N0_9PAST</name>
<keyword evidence="3" id="KW-0547">Nucleotide-binding</keyword>
<evidence type="ECO:0000313" key="11">
    <source>
        <dbReference type="Proteomes" id="UP000295496"/>
    </source>
</evidence>
<dbReference type="InterPro" id="IPR011611">
    <property type="entry name" value="PfkB_dom"/>
</dbReference>
<accession>A0A4R1L2N0</accession>
<dbReference type="Proteomes" id="UP000295496">
    <property type="component" value="Unassembled WGS sequence"/>
</dbReference>
<evidence type="ECO:0000256" key="6">
    <source>
        <dbReference type="ARBA" id="ARBA00022842"/>
    </source>
</evidence>
<evidence type="ECO:0000256" key="8">
    <source>
        <dbReference type="ARBA" id="ARBA00023277"/>
    </source>
</evidence>
<dbReference type="SUPFAM" id="SSF53613">
    <property type="entry name" value="Ribokinase-like"/>
    <property type="match status" value="1"/>
</dbReference>
<comment type="caution">
    <text evidence="10">The sequence shown here is derived from an EMBL/GenBank/DDBJ whole genome shotgun (WGS) entry which is preliminary data.</text>
</comment>
<reference evidence="10 11" key="1">
    <citation type="submission" date="2019-03" db="EMBL/GenBank/DDBJ databases">
        <title>Genomic Encyclopedia of Type Strains, Phase IV (KMG-IV): sequencing the most valuable type-strain genomes for metagenomic binning, comparative biology and taxonomic classification.</title>
        <authorList>
            <person name="Goeker M."/>
        </authorList>
    </citation>
    <scope>NUCLEOTIDE SEQUENCE [LARGE SCALE GENOMIC DNA]</scope>
    <source>
        <strain evidence="10 11">DSM 10053</strain>
    </source>
</reference>
<dbReference type="PANTHER" id="PTHR10584:SF166">
    <property type="entry name" value="RIBOKINASE"/>
    <property type="match status" value="1"/>
</dbReference>
<sequence length="286" mass="30379">MNKVVVVGSLHYDIVVESSHRPVKGETVLGKKWFAKFGGKGGNQAVGCAKADCDVFMVSCVGKDNFAPFLLEHLKQHQINTDFVQQTDKFGSGMSVAIMDSEGDYGAVVVSGANLAIESAVLEQDSLWQDTKMLILQNEVSDEINLNAAQQANQRHIPVCINAAPAKKLSPELIKLIDILIVNAVEAEAMCGIAVTDLTSALKAAQRLQQDFPQVVVTAGGDGVAFANQQEQGVMPAIKVKLISTLGAGDCFVGHLCASLINGETLKSAVGYANQKAAEHVSMLAR</sequence>
<evidence type="ECO:0000256" key="2">
    <source>
        <dbReference type="ARBA" id="ARBA00022723"/>
    </source>
</evidence>
<dbReference type="GO" id="GO:0005524">
    <property type="term" value="F:ATP binding"/>
    <property type="evidence" value="ECO:0007669"/>
    <property type="project" value="UniProtKB-KW"/>
</dbReference>
<keyword evidence="8" id="KW-0119">Carbohydrate metabolism</keyword>
<dbReference type="PRINTS" id="PR00990">
    <property type="entry name" value="RIBOKINASE"/>
</dbReference>
<evidence type="ECO:0000256" key="3">
    <source>
        <dbReference type="ARBA" id="ARBA00022741"/>
    </source>
</evidence>
<keyword evidence="1" id="KW-0808">Transferase</keyword>
<keyword evidence="4 10" id="KW-0418">Kinase</keyword>
<dbReference type="Gene3D" id="3.40.1190.20">
    <property type="match status" value="1"/>
</dbReference>
<keyword evidence="11" id="KW-1185">Reference proteome</keyword>
<keyword evidence="6" id="KW-0460">Magnesium</keyword>
<evidence type="ECO:0000259" key="9">
    <source>
        <dbReference type="Pfam" id="PF00294"/>
    </source>
</evidence>
<dbReference type="GO" id="GO:0004747">
    <property type="term" value="F:ribokinase activity"/>
    <property type="evidence" value="ECO:0007669"/>
    <property type="project" value="InterPro"/>
</dbReference>
<keyword evidence="7" id="KW-0630">Potassium</keyword>
<dbReference type="AlphaFoldDB" id="A0A4R1L2N0"/>
<organism evidence="10 11">
    <name type="scientific">Lonepinella koalarum</name>
    <dbReference type="NCBI Taxonomy" id="53417"/>
    <lineage>
        <taxon>Bacteria</taxon>
        <taxon>Pseudomonadati</taxon>
        <taxon>Pseudomonadota</taxon>
        <taxon>Gammaproteobacteria</taxon>
        <taxon>Pasteurellales</taxon>
        <taxon>Pasteurellaceae</taxon>
        <taxon>Lonepinella</taxon>
    </lineage>
</organism>
<gene>
    <name evidence="10" type="ORF">EV692_0285</name>
</gene>
<evidence type="ECO:0000313" key="10">
    <source>
        <dbReference type="EMBL" id="TCK71220.1"/>
    </source>
</evidence>
<dbReference type="PANTHER" id="PTHR10584">
    <property type="entry name" value="SUGAR KINASE"/>
    <property type="match status" value="1"/>
</dbReference>
<feature type="domain" description="Carbohydrate kinase PfkB" evidence="9">
    <location>
        <begin position="1"/>
        <end position="281"/>
    </location>
</feature>
<dbReference type="EMBL" id="SMGJ01000001">
    <property type="protein sequence ID" value="TCK71220.1"/>
    <property type="molecule type" value="Genomic_DNA"/>
</dbReference>
<dbReference type="InterPro" id="IPR029056">
    <property type="entry name" value="Ribokinase-like"/>
</dbReference>
<dbReference type="RefSeq" id="WP_132299813.1">
    <property type="nucleotide sequence ID" value="NZ_CP170642.1"/>
</dbReference>
<dbReference type="GO" id="GO:0006014">
    <property type="term" value="P:D-ribose metabolic process"/>
    <property type="evidence" value="ECO:0007669"/>
    <property type="project" value="InterPro"/>
</dbReference>
<keyword evidence="2" id="KW-0479">Metal-binding</keyword>
<evidence type="ECO:0000256" key="5">
    <source>
        <dbReference type="ARBA" id="ARBA00022840"/>
    </source>
</evidence>
<dbReference type="InterPro" id="IPR011877">
    <property type="entry name" value="Ribokinase"/>
</dbReference>
<dbReference type="Pfam" id="PF00294">
    <property type="entry name" value="PfkB"/>
    <property type="match status" value="1"/>
</dbReference>
<evidence type="ECO:0000256" key="7">
    <source>
        <dbReference type="ARBA" id="ARBA00022958"/>
    </source>
</evidence>
<keyword evidence="5" id="KW-0067">ATP-binding</keyword>
<proteinExistence type="predicted"/>
<dbReference type="GO" id="GO:0046872">
    <property type="term" value="F:metal ion binding"/>
    <property type="evidence" value="ECO:0007669"/>
    <property type="project" value="UniProtKB-KW"/>
</dbReference>
<protein>
    <submittedName>
        <fullName evidence="10">Ribokinase</fullName>
    </submittedName>
</protein>